<dbReference type="PANTHER" id="PTHR22916:SF3">
    <property type="entry name" value="UDP-GLCNAC:BETAGAL BETA-1,3-N-ACETYLGLUCOSAMINYLTRANSFERASE-LIKE PROTEIN 1"/>
    <property type="match status" value="1"/>
</dbReference>
<keyword evidence="4" id="KW-1185">Reference proteome</keyword>
<accession>A0ABT4E2A9</accession>
<dbReference type="Pfam" id="PF00535">
    <property type="entry name" value="Glycos_transf_2"/>
    <property type="match status" value="1"/>
</dbReference>
<evidence type="ECO:0000313" key="4">
    <source>
        <dbReference type="Proteomes" id="UP001207626"/>
    </source>
</evidence>
<dbReference type="RefSeq" id="WP_087434079.1">
    <property type="nucleotide sequence ID" value="NZ_JAMDLV010000073.1"/>
</dbReference>
<sequence length="314" mass="36967">MGARRDKVQIVMSTFNGEKYLAEQLNSLMEQTHSHRCITIRDDGSSDSTSTIINEYVFKYPSEFEVFYKKNIGVIASFFELLTNYVHDDTDYVCFCDQDDVWKPHKLERGIRYLNQFSGDEPVMYFTPTLMVNETLQPINSWPPSPHRRTSFFNALVENVAVGATIMINRPAIDLIKVKPPHPKNIVMHDWWVYLVVSAFGKVVYDKEESIYYRQHQNNVVGGQSGIVDMWVQKWRNYQKHCESKIYWNQAKEFERCWGEHLPAKLRAELHEFLLPDRGFWKRTKYALSTSLYRQSTLDNLVLRLMMIRGDIIK</sequence>
<dbReference type="CDD" id="cd04196">
    <property type="entry name" value="GT_2_like_d"/>
    <property type="match status" value="1"/>
</dbReference>
<dbReference type="InterPro" id="IPR001173">
    <property type="entry name" value="Glyco_trans_2-like"/>
</dbReference>
<dbReference type="SUPFAM" id="SSF53448">
    <property type="entry name" value="Nucleotide-diphospho-sugar transferases"/>
    <property type="match status" value="1"/>
</dbReference>
<proteinExistence type="inferred from homology"/>
<gene>
    <name evidence="3" type="ORF">M5X09_26495</name>
</gene>
<protein>
    <submittedName>
        <fullName evidence="3">Glycosyltransferase family 2 protein</fullName>
    </submittedName>
</protein>
<evidence type="ECO:0000313" key="3">
    <source>
        <dbReference type="EMBL" id="MCY9523155.1"/>
    </source>
</evidence>
<feature type="domain" description="Glycosyltransferase 2-like" evidence="2">
    <location>
        <begin position="10"/>
        <end position="173"/>
    </location>
</feature>
<dbReference type="EMBL" id="JAMDLW010000060">
    <property type="protein sequence ID" value="MCY9523155.1"/>
    <property type="molecule type" value="Genomic_DNA"/>
</dbReference>
<reference evidence="3 4" key="1">
    <citation type="submission" date="2022-05" db="EMBL/GenBank/DDBJ databases">
        <title>Genome Sequencing of Bee-Associated Microbes.</title>
        <authorList>
            <person name="Dunlap C."/>
        </authorList>
    </citation>
    <scope>NUCLEOTIDE SEQUENCE [LARGE SCALE GENOMIC DNA]</scope>
    <source>
        <strain evidence="3 4">NRRL NRS-1438</strain>
    </source>
</reference>
<organism evidence="3 4">
    <name type="scientific">Paenibacillus apiarius</name>
    <dbReference type="NCBI Taxonomy" id="46240"/>
    <lineage>
        <taxon>Bacteria</taxon>
        <taxon>Bacillati</taxon>
        <taxon>Bacillota</taxon>
        <taxon>Bacilli</taxon>
        <taxon>Bacillales</taxon>
        <taxon>Paenibacillaceae</taxon>
        <taxon>Paenibacillus</taxon>
    </lineage>
</organism>
<dbReference type="Gene3D" id="3.90.550.10">
    <property type="entry name" value="Spore Coat Polysaccharide Biosynthesis Protein SpsA, Chain A"/>
    <property type="match status" value="1"/>
</dbReference>
<comment type="similarity">
    <text evidence="1">Belongs to the glycosyltransferase 2 family.</text>
</comment>
<dbReference type="Proteomes" id="UP001207626">
    <property type="component" value="Unassembled WGS sequence"/>
</dbReference>
<name>A0ABT4E2A9_9BACL</name>
<comment type="caution">
    <text evidence="3">The sequence shown here is derived from an EMBL/GenBank/DDBJ whole genome shotgun (WGS) entry which is preliminary data.</text>
</comment>
<evidence type="ECO:0000256" key="1">
    <source>
        <dbReference type="ARBA" id="ARBA00006739"/>
    </source>
</evidence>
<evidence type="ECO:0000259" key="2">
    <source>
        <dbReference type="Pfam" id="PF00535"/>
    </source>
</evidence>
<dbReference type="InterPro" id="IPR029044">
    <property type="entry name" value="Nucleotide-diphossugar_trans"/>
</dbReference>
<dbReference type="PANTHER" id="PTHR22916">
    <property type="entry name" value="GLYCOSYLTRANSFERASE"/>
    <property type="match status" value="1"/>
</dbReference>